<reference evidence="1 2" key="1">
    <citation type="journal article" date="2022" name="Plant J.">
        <title>Chromosome-level genome of Camellia lanceoleosa provides a valuable resource for understanding genome evolution and self-incompatibility.</title>
        <authorList>
            <person name="Gong W."/>
            <person name="Xiao S."/>
            <person name="Wang L."/>
            <person name="Liao Z."/>
            <person name="Chang Y."/>
            <person name="Mo W."/>
            <person name="Hu G."/>
            <person name="Li W."/>
            <person name="Zhao G."/>
            <person name="Zhu H."/>
            <person name="Hu X."/>
            <person name="Ji K."/>
            <person name="Xiang X."/>
            <person name="Song Q."/>
            <person name="Yuan D."/>
            <person name="Jin S."/>
            <person name="Zhang L."/>
        </authorList>
    </citation>
    <scope>NUCLEOTIDE SEQUENCE [LARGE SCALE GENOMIC DNA]</scope>
    <source>
        <strain evidence="1">SQ_2022a</strain>
    </source>
</reference>
<gene>
    <name evidence="1" type="ORF">LOK49_LG06G01432</name>
</gene>
<sequence length="82" mass="9505">MLQGATLKFETDLCISRNLHLEIFVLFAVSPEKMPLVLPNIRKVLKPNGYLLFCDYATRDLAQWRMSCFNGECALSIQWRII</sequence>
<evidence type="ECO:0000313" key="1">
    <source>
        <dbReference type="EMBL" id="KAI8010373.1"/>
    </source>
</evidence>
<protein>
    <submittedName>
        <fullName evidence="1">Methyltransferase-like protein</fullName>
    </submittedName>
</protein>
<dbReference type="Proteomes" id="UP001060215">
    <property type="component" value="Chromosome 5"/>
</dbReference>
<keyword evidence="2" id="KW-1185">Reference proteome</keyword>
<dbReference type="EMBL" id="CM045762">
    <property type="protein sequence ID" value="KAI8010373.1"/>
    <property type="molecule type" value="Genomic_DNA"/>
</dbReference>
<name>A0ACC0HBU9_9ERIC</name>
<accession>A0ACC0HBU9</accession>
<comment type="caution">
    <text evidence="1">The sequence shown here is derived from an EMBL/GenBank/DDBJ whole genome shotgun (WGS) entry which is preliminary data.</text>
</comment>
<organism evidence="1 2">
    <name type="scientific">Camellia lanceoleosa</name>
    <dbReference type="NCBI Taxonomy" id="1840588"/>
    <lineage>
        <taxon>Eukaryota</taxon>
        <taxon>Viridiplantae</taxon>
        <taxon>Streptophyta</taxon>
        <taxon>Embryophyta</taxon>
        <taxon>Tracheophyta</taxon>
        <taxon>Spermatophyta</taxon>
        <taxon>Magnoliopsida</taxon>
        <taxon>eudicotyledons</taxon>
        <taxon>Gunneridae</taxon>
        <taxon>Pentapetalae</taxon>
        <taxon>asterids</taxon>
        <taxon>Ericales</taxon>
        <taxon>Theaceae</taxon>
        <taxon>Camellia</taxon>
    </lineage>
</organism>
<proteinExistence type="predicted"/>
<evidence type="ECO:0000313" key="2">
    <source>
        <dbReference type="Proteomes" id="UP001060215"/>
    </source>
</evidence>